<feature type="compositionally biased region" description="Pro residues" evidence="6">
    <location>
        <begin position="735"/>
        <end position="745"/>
    </location>
</feature>
<organism evidence="8 9">
    <name type="scientific">Megalops atlanticus</name>
    <name type="common">Tarpon</name>
    <name type="synonym">Clupea gigantea</name>
    <dbReference type="NCBI Taxonomy" id="7932"/>
    <lineage>
        <taxon>Eukaryota</taxon>
        <taxon>Metazoa</taxon>
        <taxon>Chordata</taxon>
        <taxon>Craniata</taxon>
        <taxon>Vertebrata</taxon>
        <taxon>Euteleostomi</taxon>
        <taxon>Actinopterygii</taxon>
        <taxon>Neopterygii</taxon>
        <taxon>Teleostei</taxon>
        <taxon>Elopiformes</taxon>
        <taxon>Megalopidae</taxon>
        <taxon>Megalops</taxon>
    </lineage>
</organism>
<dbReference type="PROSITE" id="PS00028">
    <property type="entry name" value="ZINC_FINGER_C2H2_1"/>
    <property type="match status" value="2"/>
</dbReference>
<dbReference type="PROSITE" id="PS50171">
    <property type="entry name" value="ZF_MATRIN"/>
    <property type="match status" value="1"/>
</dbReference>
<feature type="region of interest" description="Disordered" evidence="6">
    <location>
        <begin position="593"/>
        <end position="800"/>
    </location>
</feature>
<dbReference type="SMART" id="SM00355">
    <property type="entry name" value="ZnF_C2H2"/>
    <property type="match status" value="2"/>
</dbReference>
<evidence type="ECO:0000313" key="8">
    <source>
        <dbReference type="EMBL" id="KAG7480450.1"/>
    </source>
</evidence>
<evidence type="ECO:0000259" key="7">
    <source>
        <dbReference type="PROSITE" id="PS50171"/>
    </source>
</evidence>
<feature type="compositionally biased region" description="Basic and acidic residues" evidence="6">
    <location>
        <begin position="631"/>
        <end position="656"/>
    </location>
</feature>
<feature type="compositionally biased region" description="Basic residues" evidence="6">
    <location>
        <begin position="787"/>
        <end position="800"/>
    </location>
</feature>
<dbReference type="PANTHER" id="PTHR15491:SF9">
    <property type="entry name" value="CIP1-INTERACTING ZINC FINGER PROTEIN"/>
    <property type="match status" value="1"/>
</dbReference>
<feature type="region of interest" description="Disordered" evidence="6">
    <location>
        <begin position="306"/>
        <end position="328"/>
    </location>
</feature>
<dbReference type="OrthoDB" id="6378952at2759"/>
<keyword evidence="3" id="KW-0863">Zinc-finger</keyword>
<accession>A0A9D3T9S6</accession>
<dbReference type="InterPro" id="IPR000690">
    <property type="entry name" value="Matrin/U1-C_Znf_C2H2"/>
</dbReference>
<dbReference type="AlphaFoldDB" id="A0A9D3T9S6"/>
<dbReference type="Proteomes" id="UP001046870">
    <property type="component" value="Chromosome 4"/>
</dbReference>
<feature type="compositionally biased region" description="Pro residues" evidence="6">
    <location>
        <begin position="72"/>
        <end position="81"/>
    </location>
</feature>
<dbReference type="GO" id="GO:0003676">
    <property type="term" value="F:nucleic acid binding"/>
    <property type="evidence" value="ECO:0007669"/>
    <property type="project" value="InterPro"/>
</dbReference>
<feature type="region of interest" description="Disordered" evidence="6">
    <location>
        <begin position="1"/>
        <end position="83"/>
    </location>
</feature>
<feature type="compositionally biased region" description="Acidic residues" evidence="6">
    <location>
        <begin position="760"/>
        <end position="780"/>
    </location>
</feature>
<name>A0A9D3T9S6_MEGAT</name>
<feature type="compositionally biased region" description="Gly residues" evidence="6">
    <location>
        <begin position="1"/>
        <end position="10"/>
    </location>
</feature>
<protein>
    <recommendedName>
        <fullName evidence="7">Matrin-type domain-containing protein</fullName>
    </recommendedName>
</protein>
<evidence type="ECO:0000313" key="9">
    <source>
        <dbReference type="Proteomes" id="UP001046870"/>
    </source>
</evidence>
<feature type="region of interest" description="Disordered" evidence="6">
    <location>
        <begin position="157"/>
        <end position="277"/>
    </location>
</feature>
<feature type="compositionally biased region" description="Polar residues" evidence="6">
    <location>
        <begin position="12"/>
        <end position="31"/>
    </location>
</feature>
<dbReference type="InterPro" id="IPR056345">
    <property type="entry name" value="Znf-C2H2_CIZ1"/>
</dbReference>
<dbReference type="GO" id="GO:0005634">
    <property type="term" value="C:nucleus"/>
    <property type="evidence" value="ECO:0007669"/>
    <property type="project" value="UniProtKB-SubCell"/>
</dbReference>
<feature type="compositionally biased region" description="Polar residues" evidence="6">
    <location>
        <begin position="659"/>
        <end position="674"/>
    </location>
</feature>
<feature type="compositionally biased region" description="Basic and acidic residues" evidence="6">
    <location>
        <begin position="746"/>
        <end position="759"/>
    </location>
</feature>
<gene>
    <name evidence="8" type="ORF">MATL_G00056190</name>
</gene>
<evidence type="ECO:0000256" key="4">
    <source>
        <dbReference type="ARBA" id="ARBA00022833"/>
    </source>
</evidence>
<keyword evidence="5" id="KW-0539">Nucleus</keyword>
<dbReference type="InterPro" id="IPR003604">
    <property type="entry name" value="Matrin/U1-like-C_Znf_C2H2"/>
</dbReference>
<reference evidence="8" key="1">
    <citation type="submission" date="2021-01" db="EMBL/GenBank/DDBJ databases">
        <authorList>
            <person name="Zahm M."/>
            <person name="Roques C."/>
            <person name="Cabau C."/>
            <person name="Klopp C."/>
            <person name="Donnadieu C."/>
            <person name="Jouanno E."/>
            <person name="Lampietro C."/>
            <person name="Louis A."/>
            <person name="Herpin A."/>
            <person name="Echchiki A."/>
            <person name="Berthelot C."/>
            <person name="Parey E."/>
            <person name="Roest-Crollius H."/>
            <person name="Braasch I."/>
            <person name="Postlethwait J."/>
            <person name="Bobe J."/>
            <person name="Montfort J."/>
            <person name="Bouchez O."/>
            <person name="Begum T."/>
            <person name="Mejri S."/>
            <person name="Adams A."/>
            <person name="Chen W.-J."/>
            <person name="Guiguen Y."/>
        </authorList>
    </citation>
    <scope>NUCLEOTIDE SEQUENCE</scope>
    <source>
        <strain evidence="8">YG-15Mar2019-1</strain>
        <tissue evidence="8">Brain</tissue>
    </source>
</reference>
<dbReference type="GO" id="GO:0008270">
    <property type="term" value="F:zinc ion binding"/>
    <property type="evidence" value="ECO:0007669"/>
    <property type="project" value="UniProtKB-KW"/>
</dbReference>
<dbReference type="Pfam" id="PF12874">
    <property type="entry name" value="zf-met"/>
    <property type="match status" value="1"/>
</dbReference>
<evidence type="ECO:0000256" key="6">
    <source>
        <dbReference type="SAM" id="MobiDB-lite"/>
    </source>
</evidence>
<feature type="compositionally biased region" description="Basic and acidic residues" evidence="6">
    <location>
        <begin position="227"/>
        <end position="236"/>
    </location>
</feature>
<feature type="compositionally biased region" description="Acidic residues" evidence="6">
    <location>
        <begin position="497"/>
        <end position="511"/>
    </location>
</feature>
<comment type="caution">
    <text evidence="8">The sequence shown here is derived from an EMBL/GenBank/DDBJ whole genome shotgun (WGS) entry which is preliminary data.</text>
</comment>
<dbReference type="Pfam" id="PF23330">
    <property type="entry name" value="zf-C2H2_14"/>
    <property type="match status" value="1"/>
</dbReference>
<dbReference type="InterPro" id="IPR013087">
    <property type="entry name" value="Znf_C2H2_type"/>
</dbReference>
<dbReference type="InterPro" id="IPR026811">
    <property type="entry name" value="CIZ1"/>
</dbReference>
<dbReference type="InterPro" id="IPR036236">
    <property type="entry name" value="Znf_C2H2_sf"/>
</dbReference>
<evidence type="ECO:0000256" key="2">
    <source>
        <dbReference type="ARBA" id="ARBA00022723"/>
    </source>
</evidence>
<feature type="compositionally biased region" description="Pro residues" evidence="6">
    <location>
        <begin position="51"/>
        <end position="62"/>
    </location>
</feature>
<dbReference type="EMBL" id="JAFDVH010000004">
    <property type="protein sequence ID" value="KAG7480450.1"/>
    <property type="molecule type" value="Genomic_DNA"/>
</dbReference>
<keyword evidence="4" id="KW-0862">Zinc</keyword>
<evidence type="ECO:0000256" key="1">
    <source>
        <dbReference type="ARBA" id="ARBA00004123"/>
    </source>
</evidence>
<proteinExistence type="predicted"/>
<feature type="compositionally biased region" description="Low complexity" evidence="6">
    <location>
        <begin position="707"/>
        <end position="727"/>
    </location>
</feature>
<feature type="domain" description="Matrin-type" evidence="7">
    <location>
        <begin position="556"/>
        <end position="587"/>
    </location>
</feature>
<evidence type="ECO:0000256" key="3">
    <source>
        <dbReference type="ARBA" id="ARBA00022771"/>
    </source>
</evidence>
<keyword evidence="9" id="KW-1185">Reference proteome</keyword>
<dbReference type="SUPFAM" id="SSF57667">
    <property type="entry name" value="beta-beta-alpha zinc fingers"/>
    <property type="match status" value="2"/>
</dbReference>
<feature type="compositionally biased region" description="Basic and acidic residues" evidence="6">
    <location>
        <begin position="254"/>
        <end position="274"/>
    </location>
</feature>
<feature type="compositionally biased region" description="Low complexity" evidence="6">
    <location>
        <begin position="32"/>
        <end position="50"/>
    </location>
</feature>
<comment type="subcellular location">
    <subcellularLocation>
        <location evidence="1">Nucleus</location>
    </subcellularLocation>
</comment>
<feature type="compositionally biased region" description="Basic and acidic residues" evidence="6">
    <location>
        <begin position="164"/>
        <end position="185"/>
    </location>
</feature>
<keyword evidence="2" id="KW-0479">Metal-binding</keyword>
<sequence length="800" mass="87926">MCVHSPGGGEETTAQYRPSGRTASQRSAMFNQQQQLQQHLRQLQHLLQQQQPPPPPPPAPPPPRHHQAGRIAPPPQAPPPRMVNLCSAPQATIIAANPMLQGALLMQHMQGNLRGFAVGGQQFPQFFPAGSRASLLGPAPMGVAIKTPHMGFPPRHFHPHPRYVNKDFTARPPERKRESDVRAVGDSDGQSGARSTEGEGSDRAVITEGTVALDGHTPPLAELQEEPALKKQRTEGSEGVLQEPPEADGALSSDYKRSAEEKEPGDGEALEERGSVAGPETMEFMEESRAAEVLGVGASLKVTIQQSSESRAFSTGGGAGSQGEAREPGGDAASRFFCYICSITCQNQQSFQSHMNGVVHQQRMMEIQRMSNACLGTLLPRVRESLQSQREGERRPSLQRWCATCQTHFSGDLIQHRRLGGGGEGAQGGEVGVQLSKHSARPFCTVCKRHFRTPRKFVEHMKSPEHKQRVEELREEGGPEVLEELITVDAVGCFEGEEDYEEEPNEEEEGEEQGRAHSQVGLPAHKEVSLEDMGDDEEYDSDTQYGSSFVVPVAGFLCRLCHKFFHFESTARLSHCKSLTHFQNLQKYRALRNLPDTGSSMEDTEQGGAMRQEEEEEKERQDDKEEEGQEEEKREKQEEEERQEEEKKEGPHRALETVDCSQPGQNSLSPNHLTPSVAKFSPGSQDRAAQSHDPSTGHAPHCDLLNSSSAAAPSARPRPSLSPPQSAEGKARGDPPAPTPTPPCPQHKDLPESLRQGEGREEEEGEEEGEDADADVEEEPAIGSKRTASRRRATRTTRRR</sequence>
<evidence type="ECO:0000256" key="5">
    <source>
        <dbReference type="ARBA" id="ARBA00023242"/>
    </source>
</evidence>
<dbReference type="SMART" id="SM00451">
    <property type="entry name" value="ZnF_U1"/>
    <property type="match status" value="3"/>
</dbReference>
<dbReference type="PANTHER" id="PTHR15491">
    <property type="match status" value="1"/>
</dbReference>
<feature type="region of interest" description="Disordered" evidence="6">
    <location>
        <begin position="497"/>
        <end position="524"/>
    </location>
</feature>
<feature type="compositionally biased region" description="Polar residues" evidence="6">
    <location>
        <begin position="682"/>
        <end position="694"/>
    </location>
</feature>
<dbReference type="Gene3D" id="3.30.160.60">
    <property type="entry name" value="Classic Zinc Finger"/>
    <property type="match status" value="2"/>
</dbReference>